<reference evidence="2" key="1">
    <citation type="journal article" date="2018" name="BMC Genomics">
        <title>Comparative genomics of downy mildews reveals potential adaptations to biotrophy.</title>
        <authorList>
            <person name="Fletcher K."/>
            <person name="Klosterman S.J."/>
            <person name="Derevnina L."/>
            <person name="Martin F."/>
            <person name="Bertier L.D."/>
            <person name="Koike S."/>
            <person name="Reyes-Chin-Wo S."/>
            <person name="Mou B."/>
            <person name="Michelmore R."/>
        </authorList>
    </citation>
    <scope>NUCLEOTIDE SEQUENCE</scope>
    <source>
        <strain evidence="2">R13</strain>
        <strain evidence="3">R14</strain>
    </source>
</reference>
<evidence type="ECO:0000256" key="1">
    <source>
        <dbReference type="SAM" id="Phobius"/>
    </source>
</evidence>
<dbReference type="AlphaFoldDB" id="A0A3S5HLM2"/>
<dbReference type="EMBL" id="MH325167">
    <property type="protein sequence ID" value="AZL93021.1"/>
    <property type="molecule type" value="Genomic_DNA"/>
</dbReference>
<name>A0A3S5HLM2_9STRA</name>
<sequence length="181" mass="21230">MKLTKKLQISLQKNIKIIISIILIISLNYIIFYLDLFNLNFLNKQDIIDLKTELLEEKEDLNFEEKENLNPEKTQNNNNLYKYLIIASCIALLALIVYYNSGNTQPTTEDIPMFHEILRRENKNLSEEDILFHEMAELNGILFNPLEDEASKKLFFDMAPKESFVDEVDELRAQLVELAKK</sequence>
<organism evidence="2">
    <name type="scientific">Peronospora effusa</name>
    <dbReference type="NCBI Taxonomy" id="542832"/>
    <lineage>
        <taxon>Eukaryota</taxon>
        <taxon>Sar</taxon>
        <taxon>Stramenopiles</taxon>
        <taxon>Oomycota</taxon>
        <taxon>Peronosporomycetes</taxon>
        <taxon>Peronosporales</taxon>
        <taxon>Peronosporaceae</taxon>
        <taxon>Peronospora</taxon>
    </lineage>
</organism>
<keyword evidence="1" id="KW-0812">Transmembrane</keyword>
<keyword evidence="1" id="KW-1133">Transmembrane helix</keyword>
<protein>
    <submittedName>
        <fullName evidence="2">Uncharacterized protein</fullName>
    </submittedName>
</protein>
<evidence type="ECO:0000313" key="3">
    <source>
        <dbReference type="EMBL" id="AZL93021.1"/>
    </source>
</evidence>
<geneLocation type="mitochondrion" evidence="2"/>
<reference evidence="3" key="3">
    <citation type="submission" date="2018-05" db="EMBL/GenBank/DDBJ databases">
        <authorList>
            <person name="Martin F.N."/>
            <person name="Ancheita A."/>
            <person name="Koike S."/>
            <person name="Klosterman S.A."/>
            <person name="Mou B."/>
        </authorList>
    </citation>
    <scope>NUCLEOTIDE SEQUENCE</scope>
    <source>
        <strain evidence="3">R14</strain>
    </source>
</reference>
<accession>A0A3S5HLM2</accession>
<feature type="transmembrane region" description="Helical" evidence="1">
    <location>
        <begin position="80"/>
        <end position="99"/>
    </location>
</feature>
<evidence type="ECO:0000313" key="2">
    <source>
        <dbReference type="EMBL" id="AZL92997.1"/>
    </source>
</evidence>
<keyword evidence="1" id="KW-0472">Membrane</keyword>
<reference evidence="2" key="2">
    <citation type="submission" date="2018-03" db="EMBL/GenBank/DDBJ databases">
        <authorList>
            <person name="Martin F.N."/>
            <person name="Ancheita A."/>
            <person name="Koike S."/>
            <person name="Klosterman S."/>
        </authorList>
    </citation>
    <scope>NUCLEOTIDE SEQUENCE</scope>
    <source>
        <strain evidence="2">R13</strain>
    </source>
</reference>
<proteinExistence type="predicted"/>
<keyword evidence="2" id="KW-0496">Mitochondrion</keyword>
<dbReference type="EMBL" id="MH142315">
    <property type="protein sequence ID" value="AZL92997.1"/>
    <property type="molecule type" value="Genomic_DNA"/>
</dbReference>
<feature type="transmembrane region" description="Helical" evidence="1">
    <location>
        <begin position="15"/>
        <end position="34"/>
    </location>
</feature>